<name>A0ABZ3EZ91_9FIRM</name>
<evidence type="ECO:0000313" key="6">
    <source>
        <dbReference type="Proteomes" id="UP001451571"/>
    </source>
</evidence>
<dbReference type="PANTHER" id="PTHR42783:SF3">
    <property type="entry name" value="GLUTAMATE SYNTHASE [NADPH] SMALL CHAIN-RELATED"/>
    <property type="match status" value="1"/>
</dbReference>
<dbReference type="Gene3D" id="1.10.1060.10">
    <property type="entry name" value="Alpha-helical ferredoxin"/>
    <property type="match status" value="1"/>
</dbReference>
<dbReference type="PANTHER" id="PTHR42783">
    <property type="entry name" value="GLUTAMATE SYNTHASE [NADPH] SMALL CHAIN"/>
    <property type="match status" value="1"/>
</dbReference>
<dbReference type="SUPFAM" id="SSF54862">
    <property type="entry name" value="4Fe-4S ferredoxins"/>
    <property type="match status" value="1"/>
</dbReference>
<dbReference type="Gene3D" id="3.30.70.20">
    <property type="match status" value="1"/>
</dbReference>
<sequence>MQKSCVAENGVNSNERLNEMKDITKMIFPEWYKCQYNEKVLALANHIGRKKPGAKNAYKWDDPEYIILEAGVNDEMAEVGLGLGVCEKRTTREIAKLLNKPEDYCHEQLMKLAQYGVCFVNTRDGEDIFWAETWIPGTMEMIVNSRENVEKYPIIGYAMEAYGRVRGPMSAGSFPPGVGLMRVIPIETAIDGNTRRASYEEVSRYLNENDIFTVTDCSCRTDREIMGEGCGHLKEDMCIQMGHAAEYYIKTGRGRQITREEAFEIIRRAEENGLMHQIPNIDGSGKTHAICNCCGCGCLSLRTATMFKNNDMVRSNYVAKVDPEKCVACGQCVENCPVNALKLGQKLCSSKPVTSDITTRETPRDMEWGEEHWNPEYRTNKENVVDTGTAPCKTNCPAHIGVQGYIKLASQGKYKDALELIRHENPLPAVCGRICNRRCEDACTRGDIDAPIAIDEIKKFIAKQELDKENRIIPKKRHDYSNKKIAIVGAGPAGLSCAYYLALDGYTITVFEKEKRLGGMLTMGIPSFRLEKDVVEAEIDIIKEMGVEFRTGIEVGKDVTLGDLRKQGYDAFYLAIGAQGGRKVGIEGEDAQGVMSGIEFLRMVNQDKEARISGKTVVVGGGNVAIDVARTAVRAGADSVIQCCLESREQMPASKDEIMEAQEEHIEIRNSWGPKRILTTDGKVTGIEFKKCIRVFDEEGRFSPQYDENDTMTVEADYVLLSVGQSVLSGDLLKGSAVVTRPNGTLEADSFTYQTAQEDIFTGGDVYTGPRFAIDAIAAGKQAAISIHRFVHPGQSLVYGRDRRIFKELDKEAAIIESYDNTPRQCPENIKSDKKAEESFRDLRGTFTEEQMRKETERCLGCGVTVVDSYMCVGCGQCTTKCKFDAIKLERVYNGEGVAFTDMKPVVVKTIIKRKGKIAVKKVQNAFSKSK</sequence>
<gene>
    <name evidence="5" type="ORF">V6984_07340</name>
</gene>
<organism evidence="5 6">
    <name type="scientific">Kineothrix sedimenti</name>
    <dbReference type="NCBI Taxonomy" id="3123317"/>
    <lineage>
        <taxon>Bacteria</taxon>
        <taxon>Bacillati</taxon>
        <taxon>Bacillota</taxon>
        <taxon>Clostridia</taxon>
        <taxon>Lachnospirales</taxon>
        <taxon>Lachnospiraceae</taxon>
        <taxon>Kineothrix</taxon>
    </lineage>
</organism>
<evidence type="ECO:0000256" key="1">
    <source>
        <dbReference type="ARBA" id="ARBA00022723"/>
    </source>
</evidence>
<feature type="domain" description="4Fe-4S ferredoxin-type" evidence="4">
    <location>
        <begin position="863"/>
        <end position="892"/>
    </location>
</feature>
<reference evidence="5 6" key="1">
    <citation type="submission" date="2024-02" db="EMBL/GenBank/DDBJ databases">
        <title>Bacterial strain from lacustrine sediment.</title>
        <authorList>
            <person name="Petit C."/>
            <person name="Fadhlaoui K."/>
        </authorList>
    </citation>
    <scope>NUCLEOTIDE SEQUENCE [LARGE SCALE GENOMIC DNA]</scope>
    <source>
        <strain evidence="5 6">IPX-CK</strain>
    </source>
</reference>
<dbReference type="InterPro" id="IPR017900">
    <property type="entry name" value="4Fe4S_Fe_S_CS"/>
</dbReference>
<dbReference type="InterPro" id="IPR017896">
    <property type="entry name" value="4Fe4S_Fe-S-bd"/>
</dbReference>
<dbReference type="EMBL" id="CP146256">
    <property type="protein sequence ID" value="XAH75566.1"/>
    <property type="molecule type" value="Genomic_DNA"/>
</dbReference>
<evidence type="ECO:0000313" key="5">
    <source>
        <dbReference type="EMBL" id="XAH75566.1"/>
    </source>
</evidence>
<evidence type="ECO:0000256" key="3">
    <source>
        <dbReference type="ARBA" id="ARBA00023014"/>
    </source>
</evidence>
<keyword evidence="3" id="KW-0411">Iron-sulfur</keyword>
<proteinExistence type="predicted"/>
<dbReference type="InterPro" id="IPR009051">
    <property type="entry name" value="Helical_ferredxn"/>
</dbReference>
<dbReference type="SUPFAM" id="SSF51971">
    <property type="entry name" value="Nucleotide-binding domain"/>
    <property type="match status" value="2"/>
</dbReference>
<keyword evidence="2" id="KW-0408">Iron</keyword>
<dbReference type="Pfam" id="PF00037">
    <property type="entry name" value="Fer4"/>
    <property type="match status" value="2"/>
</dbReference>
<dbReference type="Pfam" id="PF14691">
    <property type="entry name" value="Fer4_20"/>
    <property type="match status" value="1"/>
</dbReference>
<keyword evidence="1" id="KW-0479">Metal-binding</keyword>
<dbReference type="Proteomes" id="UP001451571">
    <property type="component" value="Chromosome"/>
</dbReference>
<feature type="domain" description="4Fe-4S ferredoxin-type" evidence="4">
    <location>
        <begin position="317"/>
        <end position="346"/>
    </location>
</feature>
<dbReference type="RefSeq" id="WP_342759133.1">
    <property type="nucleotide sequence ID" value="NZ_CP146256.1"/>
</dbReference>
<accession>A0ABZ3EZ91</accession>
<dbReference type="Gene3D" id="3.50.50.60">
    <property type="entry name" value="FAD/NAD(P)-binding domain"/>
    <property type="match status" value="2"/>
</dbReference>
<dbReference type="InterPro" id="IPR028261">
    <property type="entry name" value="DPD_II"/>
</dbReference>
<dbReference type="PRINTS" id="PR00419">
    <property type="entry name" value="ADXRDTASE"/>
</dbReference>
<dbReference type="PROSITE" id="PS51379">
    <property type="entry name" value="4FE4S_FER_2"/>
    <property type="match status" value="2"/>
</dbReference>
<dbReference type="InterPro" id="IPR036188">
    <property type="entry name" value="FAD/NAD-bd_sf"/>
</dbReference>
<dbReference type="Pfam" id="PF07992">
    <property type="entry name" value="Pyr_redox_2"/>
    <property type="match status" value="1"/>
</dbReference>
<evidence type="ECO:0000256" key="2">
    <source>
        <dbReference type="ARBA" id="ARBA00023004"/>
    </source>
</evidence>
<keyword evidence="6" id="KW-1185">Reference proteome</keyword>
<dbReference type="PROSITE" id="PS00198">
    <property type="entry name" value="4FE4S_FER_1"/>
    <property type="match status" value="1"/>
</dbReference>
<protein>
    <submittedName>
        <fullName evidence="5">FAD-dependent oxidoreductase</fullName>
    </submittedName>
</protein>
<dbReference type="SUPFAM" id="SSF46548">
    <property type="entry name" value="alpha-helical ferredoxin"/>
    <property type="match status" value="2"/>
</dbReference>
<evidence type="ECO:0000259" key="4">
    <source>
        <dbReference type="PROSITE" id="PS51379"/>
    </source>
</evidence>
<dbReference type="InterPro" id="IPR023753">
    <property type="entry name" value="FAD/NAD-binding_dom"/>
</dbReference>